<dbReference type="FunFam" id="3.40.630.10:FF:000101">
    <property type="entry name" value="N-acetylated alpha-linked acidic dipeptidase like 1"/>
    <property type="match status" value="1"/>
</dbReference>
<dbReference type="Gene3D" id="3.50.30.30">
    <property type="match status" value="1"/>
</dbReference>
<gene>
    <name evidence="4" type="primary">NAALADL1</name>
    <name evidence="4" type="ORF">Anas_04288</name>
</gene>
<evidence type="ECO:0000313" key="5">
    <source>
        <dbReference type="Proteomes" id="UP000326759"/>
    </source>
</evidence>
<evidence type="ECO:0000259" key="2">
    <source>
        <dbReference type="Pfam" id="PF02225"/>
    </source>
</evidence>
<dbReference type="GO" id="GO:0004180">
    <property type="term" value="F:carboxypeptidase activity"/>
    <property type="evidence" value="ECO:0007669"/>
    <property type="project" value="TreeGrafter"/>
</dbReference>
<feature type="domain" description="PA" evidence="2">
    <location>
        <begin position="192"/>
        <end position="276"/>
    </location>
</feature>
<dbReference type="InterPro" id="IPR003137">
    <property type="entry name" value="PA_domain"/>
</dbReference>
<dbReference type="PANTHER" id="PTHR10404:SF77">
    <property type="entry name" value="GLUTAMATE CARBOXYPEPTIDASE 2 HOMOLOG"/>
    <property type="match status" value="1"/>
</dbReference>
<dbReference type="Pfam" id="PF02225">
    <property type="entry name" value="PA"/>
    <property type="match status" value="1"/>
</dbReference>
<dbReference type="SUPFAM" id="SSF52025">
    <property type="entry name" value="PA domain"/>
    <property type="match status" value="1"/>
</dbReference>
<dbReference type="CDD" id="cd08022">
    <property type="entry name" value="M28_PSMA_like"/>
    <property type="match status" value="1"/>
</dbReference>
<reference evidence="4 5" key="1">
    <citation type="journal article" date="2019" name="PLoS Biol.">
        <title>Sex chromosomes control vertical transmission of feminizing Wolbachia symbionts in an isopod.</title>
        <authorList>
            <person name="Becking T."/>
            <person name="Chebbi M.A."/>
            <person name="Giraud I."/>
            <person name="Moumen B."/>
            <person name="Laverre T."/>
            <person name="Caubet Y."/>
            <person name="Peccoud J."/>
            <person name="Gilbert C."/>
            <person name="Cordaux R."/>
        </authorList>
    </citation>
    <scope>NUCLEOTIDE SEQUENCE [LARGE SCALE GENOMIC DNA]</scope>
    <source>
        <strain evidence="4">ANa2</strain>
        <tissue evidence="4">Whole body excluding digestive tract and cuticle</tissue>
    </source>
</reference>
<dbReference type="CDD" id="cd02121">
    <property type="entry name" value="PA_GCPII_like"/>
    <property type="match status" value="1"/>
</dbReference>
<dbReference type="SUPFAM" id="SSF53187">
    <property type="entry name" value="Zn-dependent exopeptidases"/>
    <property type="match status" value="1"/>
</dbReference>
<accession>A0A5N5STN6</accession>
<evidence type="ECO:0000259" key="3">
    <source>
        <dbReference type="Pfam" id="PF04389"/>
    </source>
</evidence>
<proteinExistence type="inferred from homology"/>
<dbReference type="PANTHER" id="PTHR10404">
    <property type="entry name" value="N-ACETYLATED-ALPHA-LINKED ACIDIC DIPEPTIDASE"/>
    <property type="match status" value="1"/>
</dbReference>
<dbReference type="OrthoDB" id="5841748at2759"/>
<evidence type="ECO:0000313" key="4">
    <source>
        <dbReference type="EMBL" id="KAB7496030.1"/>
    </source>
</evidence>
<dbReference type="InterPro" id="IPR007484">
    <property type="entry name" value="Peptidase_M28"/>
</dbReference>
<dbReference type="EMBL" id="SEYY01021820">
    <property type="protein sequence ID" value="KAB7496030.1"/>
    <property type="molecule type" value="Genomic_DNA"/>
</dbReference>
<sequence>MTGDRYITVIYLMEIVKEDPHAKEILHVPPGQKQTITTTTSEAPESNTKDMTDVSQKYEIVLEDKWQKEIEMANEMIHRFNRDNMRENLRYLSEKPHMAATPRDNELAEHVKGKFEEAGFDSVELVPYNLYLSKPDPNNPNKITLQMNGENLFISNHRELEIHEGDGDPDFVDAFNAFTPAGTVSTEPGVGVVYVNYGRREDFEKLEELGINITGHIALVRYGKIYRGNKIRNAEQFGANGIIIFSDPEDVAADGIASENVYDHTWWLPGTGMQRGSTYLGDGDPLTPGWPSTEHAYRISEEESDLHKIPCQPIGYSDAIQILERLDGPIAPEDWQGGYPGFTYKLGPFFNSQNGSVSLTLSTHNSGKIERSFNVIGIIKGSIEPDRYVLIGNHRDAWGYGAADPSSGTAQLLETVRVYGTFLKEGWRPRRTIIFCSWGAEEFGLIGSTEWVEENINKLQSRAVAYINTDTCTSGPELHIRASPLMHDLFTNVTKMIPGVKDSSKTVYDEWKEYNIRFKPSAPEHPIIKALGSGSDYAPFNVYGGIPAADIWFRRDEVKYNITMYPFYHTGYETFYMVSNFIDPEFKIHEGCGRVASLAIKYLADSSIIPYIMMRGRRGEEYIHKYNHDLNCSYEQ</sequence>
<dbReference type="FunFam" id="3.50.30.30:FF:000045">
    <property type="entry name" value="Predicted protein"/>
    <property type="match status" value="1"/>
</dbReference>
<dbReference type="Pfam" id="PF04389">
    <property type="entry name" value="Peptidase_M28"/>
    <property type="match status" value="1"/>
</dbReference>
<name>A0A5N5STN6_9CRUS</name>
<evidence type="ECO:0000256" key="1">
    <source>
        <dbReference type="ARBA" id="ARBA00005634"/>
    </source>
</evidence>
<protein>
    <submittedName>
        <fullName evidence="4">N-acetylated-alpha-linked acidic dipeptidase-like protein</fullName>
    </submittedName>
</protein>
<dbReference type="Proteomes" id="UP000326759">
    <property type="component" value="Unassembled WGS sequence"/>
</dbReference>
<dbReference type="AlphaFoldDB" id="A0A5N5STN6"/>
<organism evidence="4 5">
    <name type="scientific">Armadillidium nasatum</name>
    <dbReference type="NCBI Taxonomy" id="96803"/>
    <lineage>
        <taxon>Eukaryota</taxon>
        <taxon>Metazoa</taxon>
        <taxon>Ecdysozoa</taxon>
        <taxon>Arthropoda</taxon>
        <taxon>Crustacea</taxon>
        <taxon>Multicrustacea</taxon>
        <taxon>Malacostraca</taxon>
        <taxon>Eumalacostraca</taxon>
        <taxon>Peracarida</taxon>
        <taxon>Isopoda</taxon>
        <taxon>Oniscidea</taxon>
        <taxon>Crinocheta</taxon>
        <taxon>Armadillidiidae</taxon>
        <taxon>Armadillidium</taxon>
    </lineage>
</organism>
<dbReference type="InterPro" id="IPR046450">
    <property type="entry name" value="PA_dom_sf"/>
</dbReference>
<feature type="domain" description="Peptidase M28" evidence="3">
    <location>
        <begin position="374"/>
        <end position="575"/>
    </location>
</feature>
<dbReference type="InterPro" id="IPR039373">
    <property type="entry name" value="Peptidase_M28B"/>
</dbReference>
<comment type="similarity">
    <text evidence="1">Belongs to the peptidase M28 family. M28B subfamily.</text>
</comment>
<dbReference type="Gene3D" id="3.40.630.10">
    <property type="entry name" value="Zn peptidases"/>
    <property type="match status" value="1"/>
</dbReference>
<comment type="caution">
    <text evidence="4">The sequence shown here is derived from an EMBL/GenBank/DDBJ whole genome shotgun (WGS) entry which is preliminary data.</text>
</comment>
<keyword evidence="5" id="KW-1185">Reference proteome</keyword>